<evidence type="ECO:0000313" key="3">
    <source>
        <dbReference type="Proteomes" id="UP000184185"/>
    </source>
</evidence>
<dbReference type="Proteomes" id="UP000184185">
    <property type="component" value="Unassembled WGS sequence"/>
</dbReference>
<accession>A0A1M6KN48</accession>
<proteinExistence type="predicted"/>
<dbReference type="InterPro" id="IPR025686">
    <property type="entry name" value="Glucos_trans_II"/>
</dbReference>
<feature type="transmembrane region" description="Helical" evidence="1">
    <location>
        <begin position="305"/>
        <end position="326"/>
    </location>
</feature>
<protein>
    <submittedName>
        <fullName evidence="2">Glucosyl transferase GtrII</fullName>
    </submittedName>
</protein>
<gene>
    <name evidence="2" type="ORF">SAMN02745725_02899</name>
</gene>
<feature type="transmembrane region" description="Helical" evidence="1">
    <location>
        <begin position="245"/>
        <end position="263"/>
    </location>
</feature>
<sequence>MDNRFIFSNIWENRQRVKRIGIYSFILYVITYGYVMGNYAPCHDGMRITQVNLPGLEGLGRVLIPYYINIRGMINSPWLIGFISGLFLFCSIILIADMLDIWGDFKSQLIIAVVFMLNQCFISTITTFIYILDINMLALLLSVLAVYILNYNYKVTTAFISGILLALSLALYQAYLGVAIGLYVVLFIKKIISNEELNIKLFIFTGGSLVASGIFYILILKYFVETKGIMLLEGGYNSLDNIQKLSFMSIISTVLGTYKRFYGYLLESNLYNSNIFRLCIVFLIIVGVIGYVYRIYCVGSVLKAIALIALFIIFPVATGIVFIISGGTLHNLMTYPFQLFYILIYLPFVVQTSENKYRKYIKYIILFVYIVMAFIVIRFANDLFYYEKISADSTFSTITAFDNDIKKAGFEPSKHRMIIVGDISNSFKRYYQVDATQFSYVGNYARYGTTITYNSTLSWYFMYVLGETYYIDYYPYKEKIVIDGHDYTDVIDEMNTYPKEGYCKLVDEYMIVKMKGDE</sequence>
<keyword evidence="1" id="KW-1133">Transmembrane helix</keyword>
<feature type="transmembrane region" description="Helical" evidence="1">
    <location>
        <begin position="275"/>
        <end position="293"/>
    </location>
</feature>
<dbReference type="AlphaFoldDB" id="A0A1M6KN48"/>
<feature type="transmembrane region" description="Helical" evidence="1">
    <location>
        <begin position="78"/>
        <end position="97"/>
    </location>
</feature>
<feature type="transmembrane region" description="Helical" evidence="1">
    <location>
        <begin position="332"/>
        <end position="348"/>
    </location>
</feature>
<keyword evidence="1" id="KW-0812">Transmembrane</keyword>
<dbReference type="RefSeq" id="WP_072919249.1">
    <property type="nucleotide sequence ID" value="NZ_FQYQ01000032.1"/>
</dbReference>
<evidence type="ECO:0000256" key="1">
    <source>
        <dbReference type="SAM" id="Phobius"/>
    </source>
</evidence>
<feature type="transmembrane region" description="Helical" evidence="1">
    <location>
        <begin position="20"/>
        <end position="37"/>
    </location>
</feature>
<feature type="transmembrane region" description="Helical" evidence="1">
    <location>
        <begin position="201"/>
        <end position="224"/>
    </location>
</feature>
<feature type="transmembrane region" description="Helical" evidence="1">
    <location>
        <begin position="109"/>
        <end position="130"/>
    </location>
</feature>
<feature type="transmembrane region" description="Helical" evidence="1">
    <location>
        <begin position="165"/>
        <end position="189"/>
    </location>
</feature>
<feature type="transmembrane region" description="Helical" evidence="1">
    <location>
        <begin position="360"/>
        <end position="380"/>
    </location>
</feature>
<dbReference type="OrthoDB" id="1862941at2"/>
<reference evidence="2 3" key="1">
    <citation type="submission" date="2016-11" db="EMBL/GenBank/DDBJ databases">
        <authorList>
            <person name="Jaros S."/>
            <person name="Januszkiewicz K."/>
            <person name="Wedrychowicz H."/>
        </authorList>
    </citation>
    <scope>NUCLEOTIDE SEQUENCE [LARGE SCALE GENOMIC DNA]</scope>
    <source>
        <strain evidence="2 3">DSM 14809</strain>
    </source>
</reference>
<evidence type="ECO:0000313" key="2">
    <source>
        <dbReference type="EMBL" id="SHJ60357.1"/>
    </source>
</evidence>
<keyword evidence="2" id="KW-0808">Transferase</keyword>
<feature type="transmembrane region" description="Helical" evidence="1">
    <location>
        <begin position="136"/>
        <end position="153"/>
    </location>
</feature>
<keyword evidence="1" id="KW-0472">Membrane</keyword>
<keyword evidence="3" id="KW-1185">Reference proteome</keyword>
<dbReference type="Pfam" id="PF14264">
    <property type="entry name" value="Glucos_trans_II"/>
    <property type="match status" value="1"/>
</dbReference>
<dbReference type="EMBL" id="FQYQ01000032">
    <property type="protein sequence ID" value="SHJ60357.1"/>
    <property type="molecule type" value="Genomic_DNA"/>
</dbReference>
<dbReference type="GO" id="GO:0016740">
    <property type="term" value="F:transferase activity"/>
    <property type="evidence" value="ECO:0007669"/>
    <property type="project" value="UniProtKB-KW"/>
</dbReference>
<organism evidence="2 3">
    <name type="scientific">Pseudobutyrivibrio xylanivorans DSM 14809</name>
    <dbReference type="NCBI Taxonomy" id="1123012"/>
    <lineage>
        <taxon>Bacteria</taxon>
        <taxon>Bacillati</taxon>
        <taxon>Bacillota</taxon>
        <taxon>Clostridia</taxon>
        <taxon>Lachnospirales</taxon>
        <taxon>Lachnospiraceae</taxon>
        <taxon>Pseudobutyrivibrio</taxon>
    </lineage>
</organism>
<name>A0A1M6KN48_PSEXY</name>